<accession>A0AAD5N5X1</accession>
<dbReference type="EMBL" id="JAHQIW010003966">
    <property type="protein sequence ID" value="KAJ1360799.1"/>
    <property type="molecule type" value="Genomic_DNA"/>
</dbReference>
<proteinExistence type="predicted"/>
<keyword evidence="2" id="KW-1185">Reference proteome</keyword>
<organism evidence="1 2">
    <name type="scientific">Parelaphostrongylus tenuis</name>
    <name type="common">Meningeal worm</name>
    <dbReference type="NCBI Taxonomy" id="148309"/>
    <lineage>
        <taxon>Eukaryota</taxon>
        <taxon>Metazoa</taxon>
        <taxon>Ecdysozoa</taxon>
        <taxon>Nematoda</taxon>
        <taxon>Chromadorea</taxon>
        <taxon>Rhabditida</taxon>
        <taxon>Rhabditina</taxon>
        <taxon>Rhabditomorpha</taxon>
        <taxon>Strongyloidea</taxon>
        <taxon>Metastrongylidae</taxon>
        <taxon>Parelaphostrongylus</taxon>
    </lineage>
</organism>
<gene>
    <name evidence="1" type="ORF">KIN20_019866</name>
</gene>
<reference evidence="1" key="1">
    <citation type="submission" date="2021-06" db="EMBL/GenBank/DDBJ databases">
        <title>Parelaphostrongylus tenuis whole genome reference sequence.</title>
        <authorList>
            <person name="Garwood T.J."/>
            <person name="Larsen P.A."/>
            <person name="Fountain-Jones N.M."/>
            <person name="Garbe J.R."/>
            <person name="Macchietto M.G."/>
            <person name="Kania S.A."/>
            <person name="Gerhold R.W."/>
            <person name="Richards J.E."/>
            <person name="Wolf T.M."/>
        </authorList>
    </citation>
    <scope>NUCLEOTIDE SEQUENCE</scope>
    <source>
        <strain evidence="1">MNPRO001-30</strain>
        <tissue evidence="1">Meninges</tissue>
    </source>
</reference>
<sequence length="64" mass="7284">MAHPPHFGRTFSDFAEKVEDFNTQKHLLRFRSDEMHIQASLVGLTFGNVLSAYDDINIAFSTVI</sequence>
<comment type="caution">
    <text evidence="1">The sequence shown here is derived from an EMBL/GenBank/DDBJ whole genome shotgun (WGS) entry which is preliminary data.</text>
</comment>
<dbReference type="AlphaFoldDB" id="A0AAD5N5X1"/>
<dbReference type="Proteomes" id="UP001196413">
    <property type="component" value="Unassembled WGS sequence"/>
</dbReference>
<protein>
    <submittedName>
        <fullName evidence="1">Uncharacterized protein</fullName>
    </submittedName>
</protein>
<evidence type="ECO:0000313" key="2">
    <source>
        <dbReference type="Proteomes" id="UP001196413"/>
    </source>
</evidence>
<name>A0AAD5N5X1_PARTN</name>
<evidence type="ECO:0000313" key="1">
    <source>
        <dbReference type="EMBL" id="KAJ1360799.1"/>
    </source>
</evidence>